<protein>
    <recommendedName>
        <fullName evidence="10">DNA helicase</fullName>
    </recommendedName>
</protein>
<dbReference type="InterPro" id="IPR050615">
    <property type="entry name" value="ATP-dep_DNA_Helicase"/>
</dbReference>
<dbReference type="PANTHER" id="PTHR11274">
    <property type="entry name" value="RAD25/XP-B DNA REPAIR HELICASE"/>
    <property type="match status" value="1"/>
</dbReference>
<evidence type="ECO:0000313" key="8">
    <source>
        <dbReference type="EMBL" id="CAE8740372.1"/>
    </source>
</evidence>
<dbReference type="GO" id="GO:0005524">
    <property type="term" value="F:ATP binding"/>
    <property type="evidence" value="ECO:0007669"/>
    <property type="project" value="UniProtKB-KW"/>
</dbReference>
<keyword evidence="5" id="KW-1133">Transmembrane helix</keyword>
<comment type="caution">
    <text evidence="8">The sequence shown here is derived from an EMBL/GenBank/DDBJ whole genome shotgun (WGS) entry which is preliminary data.</text>
</comment>
<dbReference type="EMBL" id="CAJNNW010037250">
    <property type="protein sequence ID" value="CAE8740372.1"/>
    <property type="molecule type" value="Genomic_DNA"/>
</dbReference>
<dbReference type="GO" id="GO:0000112">
    <property type="term" value="C:nucleotide-excision repair factor 3 complex"/>
    <property type="evidence" value="ECO:0007669"/>
    <property type="project" value="TreeGrafter"/>
</dbReference>
<name>A0A813M449_POLGL</name>
<dbReference type="NCBIfam" id="TIGR00603">
    <property type="entry name" value="rad25"/>
    <property type="match status" value="1"/>
</dbReference>
<dbReference type="Pfam" id="PF16203">
    <property type="entry name" value="ERCC3_RAD25_C"/>
    <property type="match status" value="1"/>
</dbReference>
<dbReference type="InterPro" id="IPR032438">
    <property type="entry name" value="ERCC3_RAD25_C"/>
</dbReference>
<keyword evidence="3" id="KW-0347">Helicase</keyword>
<dbReference type="GO" id="GO:0016787">
    <property type="term" value="F:hydrolase activity"/>
    <property type="evidence" value="ECO:0007669"/>
    <property type="project" value="UniProtKB-KW"/>
</dbReference>
<proteinExistence type="predicted"/>
<evidence type="ECO:0000256" key="1">
    <source>
        <dbReference type="ARBA" id="ARBA00022741"/>
    </source>
</evidence>
<dbReference type="InterPro" id="IPR014001">
    <property type="entry name" value="Helicase_ATP-bd"/>
</dbReference>
<dbReference type="GO" id="GO:0005675">
    <property type="term" value="C:transcription factor TFIIH holo complex"/>
    <property type="evidence" value="ECO:0007669"/>
    <property type="project" value="TreeGrafter"/>
</dbReference>
<dbReference type="InterPro" id="IPR001161">
    <property type="entry name" value="XPB/Ssl2"/>
</dbReference>
<dbReference type="SUPFAM" id="SSF52540">
    <property type="entry name" value="P-loop containing nucleoside triphosphate hydrolases"/>
    <property type="match status" value="1"/>
</dbReference>
<dbReference type="PROSITE" id="PS51192">
    <property type="entry name" value="HELICASE_ATP_BIND_1"/>
    <property type="match status" value="1"/>
</dbReference>
<keyword evidence="5" id="KW-0472">Membrane</keyword>
<evidence type="ECO:0000259" key="7">
    <source>
        <dbReference type="PROSITE" id="PS51194"/>
    </source>
</evidence>
<keyword evidence="4" id="KW-0067">ATP-binding</keyword>
<evidence type="ECO:0000313" key="9">
    <source>
        <dbReference type="Proteomes" id="UP000626109"/>
    </source>
</evidence>
<evidence type="ECO:0000259" key="6">
    <source>
        <dbReference type="PROSITE" id="PS51192"/>
    </source>
</evidence>
<feature type="domain" description="Helicase ATP-binding" evidence="6">
    <location>
        <begin position="1"/>
        <end position="113"/>
    </location>
</feature>
<accession>A0A813M449</accession>
<feature type="domain" description="Helicase C-terminal" evidence="7">
    <location>
        <begin position="175"/>
        <end position="316"/>
    </location>
</feature>
<dbReference type="AlphaFoldDB" id="A0A813M449"/>
<dbReference type="GO" id="GO:0006289">
    <property type="term" value="P:nucleotide-excision repair"/>
    <property type="evidence" value="ECO:0007669"/>
    <property type="project" value="InterPro"/>
</dbReference>
<sequence>MYTTVPPEDIYTLTAEQKRPIEDAERRACVVISTYSMLGFTGRRSGDAELILQQIQQLEWGSLIVDEVQVMPARTFRTVATTVKAHCCLGLTATLVREDDLIYDLHWLIGPKLYEDDGYLAKVRCVEVWCEMSPPFFEEYLQAAVDGRDCPPTMRAALRRALWTCNPDKLKACEYLTKYLIRFHEQRGDKAIVFSDNIFILKEFAKKLGRYYICGSVDMRERMKILSEFQERSACNTIFLSKVGDNAIDLPVANVIIQISSHYGSRRQEAQRLGRILRPKPSTPAGAGGFNAFLTQRVVVLVVVVVVVVVVVIIVIAVVVVAAVVFVVVFVVVVVAVVVVVVVIVVVAAVVIVVVFVVVVVAVVVVIVVDSTLLGSMVFSCPRAVHN</sequence>
<dbReference type="PANTHER" id="PTHR11274:SF0">
    <property type="entry name" value="GENERAL TRANSCRIPTION AND DNA REPAIR FACTOR IIH HELICASE SUBUNIT XPB"/>
    <property type="match status" value="1"/>
</dbReference>
<organism evidence="8 9">
    <name type="scientific">Polarella glacialis</name>
    <name type="common">Dinoflagellate</name>
    <dbReference type="NCBI Taxonomy" id="89957"/>
    <lineage>
        <taxon>Eukaryota</taxon>
        <taxon>Sar</taxon>
        <taxon>Alveolata</taxon>
        <taxon>Dinophyceae</taxon>
        <taxon>Suessiales</taxon>
        <taxon>Suessiaceae</taxon>
        <taxon>Polarella</taxon>
    </lineage>
</organism>
<dbReference type="GO" id="GO:0006367">
    <property type="term" value="P:transcription initiation at RNA polymerase II promoter"/>
    <property type="evidence" value="ECO:0007669"/>
    <property type="project" value="InterPro"/>
</dbReference>
<evidence type="ECO:0000256" key="2">
    <source>
        <dbReference type="ARBA" id="ARBA00022801"/>
    </source>
</evidence>
<dbReference type="InterPro" id="IPR027417">
    <property type="entry name" value="P-loop_NTPase"/>
</dbReference>
<dbReference type="Gene3D" id="3.40.50.300">
    <property type="entry name" value="P-loop containing nucleotide triphosphate hydrolases"/>
    <property type="match status" value="2"/>
</dbReference>
<evidence type="ECO:0000256" key="3">
    <source>
        <dbReference type="ARBA" id="ARBA00022806"/>
    </source>
</evidence>
<keyword evidence="2" id="KW-0378">Hydrolase</keyword>
<dbReference type="Proteomes" id="UP000626109">
    <property type="component" value="Unassembled WGS sequence"/>
</dbReference>
<dbReference type="InterPro" id="IPR001650">
    <property type="entry name" value="Helicase_C-like"/>
</dbReference>
<feature type="transmembrane region" description="Helical" evidence="5">
    <location>
        <begin position="298"/>
        <end position="331"/>
    </location>
</feature>
<keyword evidence="1" id="KW-0547">Nucleotide-binding</keyword>
<dbReference type="GO" id="GO:0043138">
    <property type="term" value="F:3'-5' DNA helicase activity"/>
    <property type="evidence" value="ECO:0007669"/>
    <property type="project" value="TreeGrafter"/>
</dbReference>
<gene>
    <name evidence="8" type="ORF">PGLA2088_LOCUS50010</name>
</gene>
<dbReference type="CDD" id="cd18789">
    <property type="entry name" value="SF2_C_XPB"/>
    <property type="match status" value="1"/>
</dbReference>
<dbReference type="SMART" id="SM00490">
    <property type="entry name" value="HELICc"/>
    <property type="match status" value="1"/>
</dbReference>
<feature type="transmembrane region" description="Helical" evidence="5">
    <location>
        <begin position="337"/>
        <end position="369"/>
    </location>
</feature>
<dbReference type="GO" id="GO:0097550">
    <property type="term" value="C:transcription preinitiation complex"/>
    <property type="evidence" value="ECO:0007669"/>
    <property type="project" value="TreeGrafter"/>
</dbReference>
<reference evidence="8" key="1">
    <citation type="submission" date="2021-02" db="EMBL/GenBank/DDBJ databases">
        <authorList>
            <person name="Dougan E. K."/>
            <person name="Rhodes N."/>
            <person name="Thang M."/>
            <person name="Chan C."/>
        </authorList>
    </citation>
    <scope>NUCLEOTIDE SEQUENCE</scope>
</reference>
<evidence type="ECO:0000256" key="5">
    <source>
        <dbReference type="SAM" id="Phobius"/>
    </source>
</evidence>
<dbReference type="PROSITE" id="PS51194">
    <property type="entry name" value="HELICASE_CTER"/>
    <property type="match status" value="1"/>
</dbReference>
<evidence type="ECO:0008006" key="10">
    <source>
        <dbReference type="Google" id="ProtNLM"/>
    </source>
</evidence>
<dbReference type="PRINTS" id="PR00851">
    <property type="entry name" value="XRODRMPGMNTB"/>
</dbReference>
<evidence type="ECO:0000256" key="4">
    <source>
        <dbReference type="ARBA" id="ARBA00022840"/>
    </source>
</evidence>
<keyword evidence="5" id="KW-0812">Transmembrane</keyword>